<organism evidence="2 3">
    <name type="scientific">Mycena alexandri</name>
    <dbReference type="NCBI Taxonomy" id="1745969"/>
    <lineage>
        <taxon>Eukaryota</taxon>
        <taxon>Fungi</taxon>
        <taxon>Dikarya</taxon>
        <taxon>Basidiomycota</taxon>
        <taxon>Agaricomycotina</taxon>
        <taxon>Agaricomycetes</taxon>
        <taxon>Agaricomycetidae</taxon>
        <taxon>Agaricales</taxon>
        <taxon>Marasmiineae</taxon>
        <taxon>Mycenaceae</taxon>
        <taxon>Mycena</taxon>
    </lineage>
</organism>
<dbReference type="EMBL" id="JARJCM010000005">
    <property type="protein sequence ID" value="KAJ7045184.1"/>
    <property type="molecule type" value="Genomic_DNA"/>
</dbReference>
<evidence type="ECO:0000313" key="2">
    <source>
        <dbReference type="EMBL" id="KAJ7045184.1"/>
    </source>
</evidence>
<dbReference type="AlphaFoldDB" id="A0AAD6TEP9"/>
<proteinExistence type="predicted"/>
<feature type="compositionally biased region" description="Basic and acidic residues" evidence="1">
    <location>
        <begin position="416"/>
        <end position="428"/>
    </location>
</feature>
<sequence length="459" mass="50617">MFLEAGNSRWRMTLLTQWLIHMRTSVEFFHRLGDTQERARHHRLKAESEPGILNEASPYGGLADTEQDMYAAGVGGLSICKATRDLLISSATEWHMPKGSSDLPGECSLDRGETRRPMNCNTTPGACVTGASECIHSAAGLWLSYEYESTNIETGGKAGNIVIAINKKVRISAVAGRDASLVEASPPFRIRNEDGTESVIAVKLTLKWLGVLFDRKLTFDPHARAADRACSKVNGSRMLADTVKGLSQEHLRTLYRTRVLSVHVRAPHFVDRQGKTRRHDAKGAEPGAATHICRFPHNRYMHSNSKLVPPVELTLDLIWKRYAIARLHPAWTQESRDPGPPEQLVRRQGGGGTAPAPIVQTSQQEPENPAKDDEAAAAGQFDVPPRIGREDDSIPGRALAESSARLRGKGTHKRERSADGKEMHKEKTTSSCTSTARCWRTRNKEDGVWRTASPGATKE</sequence>
<protein>
    <submittedName>
        <fullName evidence="2">Uncharacterized protein</fullName>
    </submittedName>
</protein>
<name>A0AAD6TEP9_9AGAR</name>
<keyword evidence="3" id="KW-1185">Reference proteome</keyword>
<dbReference type="Proteomes" id="UP001218188">
    <property type="component" value="Unassembled WGS sequence"/>
</dbReference>
<evidence type="ECO:0000313" key="3">
    <source>
        <dbReference type="Proteomes" id="UP001218188"/>
    </source>
</evidence>
<evidence type="ECO:0000256" key="1">
    <source>
        <dbReference type="SAM" id="MobiDB-lite"/>
    </source>
</evidence>
<feature type="region of interest" description="Disordered" evidence="1">
    <location>
        <begin position="332"/>
        <end position="459"/>
    </location>
</feature>
<feature type="compositionally biased region" description="Basic residues" evidence="1">
    <location>
        <begin position="406"/>
        <end position="415"/>
    </location>
</feature>
<gene>
    <name evidence="2" type="ORF">C8F04DRAFT_1174156</name>
</gene>
<accession>A0AAD6TEP9</accession>
<reference evidence="2" key="1">
    <citation type="submission" date="2023-03" db="EMBL/GenBank/DDBJ databases">
        <title>Massive genome expansion in bonnet fungi (Mycena s.s.) driven by repeated elements and novel gene families across ecological guilds.</title>
        <authorList>
            <consortium name="Lawrence Berkeley National Laboratory"/>
            <person name="Harder C.B."/>
            <person name="Miyauchi S."/>
            <person name="Viragh M."/>
            <person name="Kuo A."/>
            <person name="Thoen E."/>
            <person name="Andreopoulos B."/>
            <person name="Lu D."/>
            <person name="Skrede I."/>
            <person name="Drula E."/>
            <person name="Henrissat B."/>
            <person name="Morin E."/>
            <person name="Kohler A."/>
            <person name="Barry K."/>
            <person name="LaButti K."/>
            <person name="Morin E."/>
            <person name="Salamov A."/>
            <person name="Lipzen A."/>
            <person name="Mereny Z."/>
            <person name="Hegedus B."/>
            <person name="Baldrian P."/>
            <person name="Stursova M."/>
            <person name="Weitz H."/>
            <person name="Taylor A."/>
            <person name="Grigoriev I.V."/>
            <person name="Nagy L.G."/>
            <person name="Martin F."/>
            <person name="Kauserud H."/>
        </authorList>
    </citation>
    <scope>NUCLEOTIDE SEQUENCE</scope>
    <source>
        <strain evidence="2">CBHHK200</strain>
    </source>
</reference>
<comment type="caution">
    <text evidence="2">The sequence shown here is derived from an EMBL/GenBank/DDBJ whole genome shotgun (WGS) entry which is preliminary data.</text>
</comment>